<gene>
    <name evidence="1" type="ORF">CJ030_MR2G022352</name>
</gene>
<comment type="caution">
    <text evidence="1">The sequence shown here is derived from an EMBL/GenBank/DDBJ whole genome shotgun (WGS) entry which is preliminary data.</text>
</comment>
<organism evidence="1 2">
    <name type="scientific">Morella rubra</name>
    <name type="common">Chinese bayberry</name>
    <dbReference type="NCBI Taxonomy" id="262757"/>
    <lineage>
        <taxon>Eukaryota</taxon>
        <taxon>Viridiplantae</taxon>
        <taxon>Streptophyta</taxon>
        <taxon>Embryophyta</taxon>
        <taxon>Tracheophyta</taxon>
        <taxon>Spermatophyta</taxon>
        <taxon>Magnoliopsida</taxon>
        <taxon>eudicotyledons</taxon>
        <taxon>Gunneridae</taxon>
        <taxon>Pentapetalae</taxon>
        <taxon>rosids</taxon>
        <taxon>fabids</taxon>
        <taxon>Fagales</taxon>
        <taxon>Myricaceae</taxon>
        <taxon>Morella</taxon>
    </lineage>
</organism>
<protein>
    <submittedName>
        <fullName evidence="1">Uncharacterized protein</fullName>
    </submittedName>
</protein>
<sequence length="100" mass="11563">MGYRRTFRNTWVPKRQGTDENVDVDVPEAEDEPECEEVDAEAMEFHIDADLTDDLPIIPSPTRVPNPTFSFDTRFTAFEKRMIAMHEGRKKVLQESVTSM</sequence>
<dbReference type="AlphaFoldDB" id="A0A6A1WCR4"/>
<accession>A0A6A1WCR4</accession>
<evidence type="ECO:0000313" key="2">
    <source>
        <dbReference type="Proteomes" id="UP000516437"/>
    </source>
</evidence>
<reference evidence="1 2" key="1">
    <citation type="journal article" date="2019" name="Plant Biotechnol. J.">
        <title>The red bayberry genome and genetic basis of sex determination.</title>
        <authorList>
            <person name="Jia H.M."/>
            <person name="Jia H.J."/>
            <person name="Cai Q.L."/>
            <person name="Wang Y."/>
            <person name="Zhao H.B."/>
            <person name="Yang W.F."/>
            <person name="Wang G.Y."/>
            <person name="Li Y.H."/>
            <person name="Zhan D.L."/>
            <person name="Shen Y.T."/>
            <person name="Niu Q.F."/>
            <person name="Chang L."/>
            <person name="Qiu J."/>
            <person name="Zhao L."/>
            <person name="Xie H.B."/>
            <person name="Fu W.Y."/>
            <person name="Jin J."/>
            <person name="Li X.W."/>
            <person name="Jiao Y."/>
            <person name="Zhou C.C."/>
            <person name="Tu T."/>
            <person name="Chai C.Y."/>
            <person name="Gao J.L."/>
            <person name="Fan L.J."/>
            <person name="van de Weg E."/>
            <person name="Wang J.Y."/>
            <person name="Gao Z.S."/>
        </authorList>
    </citation>
    <scope>NUCLEOTIDE SEQUENCE [LARGE SCALE GENOMIC DNA]</scope>
    <source>
        <tissue evidence="1">Leaves</tissue>
    </source>
</reference>
<keyword evidence="2" id="KW-1185">Reference proteome</keyword>
<dbReference type="EMBL" id="RXIC02000020">
    <property type="protein sequence ID" value="KAB1223045.1"/>
    <property type="molecule type" value="Genomic_DNA"/>
</dbReference>
<name>A0A6A1WCR4_9ROSI</name>
<dbReference type="Proteomes" id="UP000516437">
    <property type="component" value="Chromosome 2"/>
</dbReference>
<evidence type="ECO:0000313" key="1">
    <source>
        <dbReference type="EMBL" id="KAB1223045.1"/>
    </source>
</evidence>
<proteinExistence type="predicted"/>